<evidence type="ECO:0000313" key="3">
    <source>
        <dbReference type="Proteomes" id="UP000195024"/>
    </source>
</evidence>
<comment type="caution">
    <text evidence="2">The sequence shown here is derived from an EMBL/GenBank/DDBJ whole genome shotgun (WGS) entry which is preliminary data.</text>
</comment>
<organism evidence="2 3">
    <name type="scientific">Enterococcus mundtii</name>
    <dbReference type="NCBI Taxonomy" id="53346"/>
    <lineage>
        <taxon>Bacteria</taxon>
        <taxon>Bacillati</taxon>
        <taxon>Bacillota</taxon>
        <taxon>Bacilli</taxon>
        <taxon>Lactobacillales</taxon>
        <taxon>Enterococcaceae</taxon>
        <taxon>Enterococcus</taxon>
    </lineage>
</organism>
<keyword evidence="1" id="KW-0732">Signal</keyword>
<accession>A0A242KWI5</accession>
<dbReference type="RefSeq" id="WP_086335417.1">
    <property type="nucleotide sequence ID" value="NZ_JAAAJW010000001.1"/>
</dbReference>
<reference evidence="2 3" key="1">
    <citation type="submission" date="2017-05" db="EMBL/GenBank/DDBJ databases">
        <title>The Genome Sequence of Enterococcus mundtii 6B1_DIV0119.</title>
        <authorList>
            <consortium name="The Broad Institute Genomics Platform"/>
            <consortium name="The Broad Institute Genomic Center for Infectious Diseases"/>
            <person name="Earl A."/>
            <person name="Manson A."/>
            <person name="Schwartman J."/>
            <person name="Gilmore M."/>
            <person name="Abouelleil A."/>
            <person name="Cao P."/>
            <person name="Chapman S."/>
            <person name="Cusick C."/>
            <person name="Shea T."/>
            <person name="Young S."/>
            <person name="Neafsey D."/>
            <person name="Nusbaum C."/>
            <person name="Birren B."/>
        </authorList>
    </citation>
    <scope>NUCLEOTIDE SEQUENCE [LARGE SCALE GENOMIC DNA]</scope>
    <source>
        <strain evidence="2 3">6B1_DIV0119</strain>
    </source>
</reference>
<feature type="signal peptide" evidence="1">
    <location>
        <begin position="1"/>
        <end position="21"/>
    </location>
</feature>
<dbReference type="EMBL" id="NGMS01000002">
    <property type="protein sequence ID" value="OTP25596.1"/>
    <property type="molecule type" value="Genomic_DNA"/>
</dbReference>
<evidence type="ECO:0008006" key="4">
    <source>
        <dbReference type="Google" id="ProtNLM"/>
    </source>
</evidence>
<dbReference type="Proteomes" id="UP000195024">
    <property type="component" value="Unassembled WGS sequence"/>
</dbReference>
<protein>
    <recommendedName>
        <fullName evidence="4">Lactococcin 972 family bacteriocin</fullName>
    </recommendedName>
</protein>
<dbReference type="AlphaFoldDB" id="A0A242KWI5"/>
<feature type="chain" id="PRO_5039477481" description="Lactococcin 972 family bacteriocin" evidence="1">
    <location>
        <begin position="22"/>
        <end position="108"/>
    </location>
</feature>
<name>A0A242KWI5_ENTMU</name>
<evidence type="ECO:0000256" key="1">
    <source>
        <dbReference type="SAM" id="SignalP"/>
    </source>
</evidence>
<sequence length="108" mass="11584">MKKQVGLLLGLLTLSVGLSGANPIVIADEATHSHGTPTVLLKQDSLLGTLVASSSAEDEKQADRGIGYYWKCHTCGYNSEWHLFASTAVSAANKHAQQYNHVTSVYPN</sequence>
<gene>
    <name evidence="2" type="ORF">A5802_002749</name>
</gene>
<proteinExistence type="predicted"/>
<evidence type="ECO:0000313" key="2">
    <source>
        <dbReference type="EMBL" id="OTP25596.1"/>
    </source>
</evidence>